<evidence type="ECO:0000313" key="5">
    <source>
        <dbReference type="Proteomes" id="UP000267019"/>
    </source>
</evidence>
<sequence length="26" mass="3152">MKIHRAYRYELDPNQEQRILLAKHAG</sequence>
<evidence type="ECO:0000313" key="4">
    <source>
        <dbReference type="EMBL" id="RKQ83521.1"/>
    </source>
</evidence>
<evidence type="ECO:0000259" key="1">
    <source>
        <dbReference type="Pfam" id="PF12323"/>
    </source>
</evidence>
<gene>
    <name evidence="4" type="ORF">C7438_1775</name>
    <name evidence="2" type="ORF">C7438_1782</name>
    <name evidence="3" type="ORF">C7438_1789</name>
</gene>
<protein>
    <submittedName>
        <fullName evidence="2">Helix-turn-helix protein</fullName>
    </submittedName>
</protein>
<evidence type="ECO:0000313" key="3">
    <source>
        <dbReference type="EMBL" id="RKQ83499.1"/>
    </source>
</evidence>
<organism evidence="2 5">
    <name type="scientific">Brockia lithotrophica</name>
    <dbReference type="NCBI Taxonomy" id="933949"/>
    <lineage>
        <taxon>Bacteria</taxon>
        <taxon>Bacillati</taxon>
        <taxon>Bacillota</taxon>
        <taxon>Bacilli</taxon>
        <taxon>Bacillales</taxon>
        <taxon>Bacillales Family X. Incertae Sedis</taxon>
        <taxon>Brockia</taxon>
    </lineage>
</organism>
<feature type="domain" description="Transposase putative helix-turn-helix" evidence="1">
    <location>
        <begin position="1"/>
        <end position="26"/>
    </location>
</feature>
<dbReference type="RefSeq" id="WP_147402040.1">
    <property type="nucleotide sequence ID" value="NZ_RBIJ01000008.1"/>
</dbReference>
<dbReference type="EMBL" id="RBIJ01000008">
    <property type="protein sequence ID" value="RKQ83521.1"/>
    <property type="molecule type" value="Genomic_DNA"/>
</dbReference>
<reference evidence="2 5" key="1">
    <citation type="submission" date="2018-10" db="EMBL/GenBank/DDBJ databases">
        <title>Genomic Encyclopedia of Type Strains, Phase IV (KMG-IV): sequencing the most valuable type-strain genomes for metagenomic binning, comparative biology and taxonomic classification.</title>
        <authorList>
            <person name="Goeker M."/>
        </authorList>
    </citation>
    <scope>NUCLEOTIDE SEQUENCE [LARGE SCALE GENOMIC DNA]</scope>
    <source>
        <strain evidence="2 5">DSM 22653</strain>
    </source>
</reference>
<proteinExistence type="predicted"/>
<comment type="caution">
    <text evidence="2">The sequence shown here is derived from an EMBL/GenBank/DDBJ whole genome shotgun (WGS) entry which is preliminary data.</text>
</comment>
<dbReference type="EMBL" id="RBIJ01000010">
    <property type="protein sequence ID" value="RKQ83499.1"/>
    <property type="molecule type" value="Genomic_DNA"/>
</dbReference>
<name>A0A660KVR2_9BACL</name>
<accession>A0A660KVR2</accession>
<dbReference type="AlphaFoldDB" id="A0A660KVR2"/>
<feature type="non-terminal residue" evidence="2">
    <location>
        <position position="26"/>
    </location>
</feature>
<dbReference type="InterPro" id="IPR021027">
    <property type="entry name" value="Transposase_put_HTH"/>
</dbReference>
<dbReference type="Pfam" id="PF12323">
    <property type="entry name" value="HTH_OrfB_IS605"/>
    <property type="match status" value="1"/>
</dbReference>
<dbReference type="Proteomes" id="UP000267019">
    <property type="component" value="Unassembled WGS sequence"/>
</dbReference>
<evidence type="ECO:0000313" key="2">
    <source>
        <dbReference type="EMBL" id="RKQ83495.1"/>
    </source>
</evidence>
<dbReference type="EMBL" id="RBIJ01000010">
    <property type="protein sequence ID" value="RKQ83495.1"/>
    <property type="molecule type" value="Genomic_DNA"/>
</dbReference>
<keyword evidence="5" id="KW-1185">Reference proteome</keyword>